<dbReference type="AlphaFoldDB" id="A0A7T0G3I6"/>
<dbReference type="PANTHER" id="PTHR43736">
    <property type="entry name" value="ADP-RIBOSE PYROPHOSPHATASE"/>
    <property type="match status" value="1"/>
</dbReference>
<keyword evidence="1" id="KW-0378">Hydrolase</keyword>
<dbReference type="PROSITE" id="PS51462">
    <property type="entry name" value="NUDIX"/>
    <property type="match status" value="1"/>
</dbReference>
<dbReference type="EMBL" id="CP048620">
    <property type="protein sequence ID" value="QPJ65296.1"/>
    <property type="molecule type" value="Genomic_DNA"/>
</dbReference>
<feature type="domain" description="Nudix hydrolase" evidence="2">
    <location>
        <begin position="12"/>
        <end position="144"/>
    </location>
</feature>
<name>A0A7T0G3I6_9BACT</name>
<evidence type="ECO:0000259" key="2">
    <source>
        <dbReference type="PROSITE" id="PS51462"/>
    </source>
</evidence>
<dbReference type="GO" id="GO:0016787">
    <property type="term" value="F:hydrolase activity"/>
    <property type="evidence" value="ECO:0007669"/>
    <property type="project" value="UniProtKB-KW"/>
</dbReference>
<dbReference type="Gene3D" id="3.90.79.10">
    <property type="entry name" value="Nucleoside Triphosphate Pyrophosphohydrolase"/>
    <property type="match status" value="1"/>
</dbReference>
<dbReference type="PANTHER" id="PTHR43736:SF2">
    <property type="entry name" value="MUTT_NUDIX FAMILY PROTEIN"/>
    <property type="match status" value="1"/>
</dbReference>
<evidence type="ECO:0000256" key="1">
    <source>
        <dbReference type="ARBA" id="ARBA00022801"/>
    </source>
</evidence>
<dbReference type="PROSITE" id="PS00893">
    <property type="entry name" value="NUDIX_BOX"/>
    <property type="match status" value="1"/>
</dbReference>
<accession>A0A7T0G3I6</accession>
<protein>
    <submittedName>
        <fullName evidence="3">NUDIX domain-containing protein</fullName>
    </submittedName>
</protein>
<gene>
    <name evidence="3" type="ORF">G3M78_07800</name>
</gene>
<dbReference type="KEGG" id="nva:G3M78_07800"/>
<sequence length="150" mass="16773">MDSETSVEPSSGFVQEFVGAVVVGTDGKILCQLRDDIPGIQFPGRWTCSPGGHMEAGEVPRQAILRELQEEFGIEVERLELLDSFSESEASVKGTYHAFMAKLKTPEDQVRCYEGQEARLFAPEIIPTLNLHPVSLKIFNKYLERQRDAS</sequence>
<dbReference type="SUPFAM" id="SSF55811">
    <property type="entry name" value="Nudix"/>
    <property type="match status" value="1"/>
</dbReference>
<evidence type="ECO:0000313" key="4">
    <source>
        <dbReference type="Proteomes" id="UP000594464"/>
    </source>
</evidence>
<evidence type="ECO:0000313" key="3">
    <source>
        <dbReference type="EMBL" id="QPJ65296.1"/>
    </source>
</evidence>
<dbReference type="InterPro" id="IPR020084">
    <property type="entry name" value="NUDIX_hydrolase_CS"/>
</dbReference>
<organism evidence="3 4">
    <name type="scientific">Candidatus Nitrohelix vancouverensis</name>
    <dbReference type="NCBI Taxonomy" id="2705534"/>
    <lineage>
        <taxon>Bacteria</taxon>
        <taxon>Pseudomonadati</taxon>
        <taxon>Nitrospinota/Tectimicrobiota group</taxon>
        <taxon>Nitrospinota</taxon>
        <taxon>Nitrospinia</taxon>
        <taxon>Nitrospinales</taxon>
        <taxon>Nitrospinaceae</taxon>
        <taxon>Candidatus Nitrohelix</taxon>
    </lineage>
</organism>
<reference evidence="4" key="1">
    <citation type="submission" date="2020-02" db="EMBL/GenBank/DDBJ databases">
        <title>Genomic and physiological characterization of two novel Nitrospinaceae genera.</title>
        <authorList>
            <person name="Mueller A.J."/>
            <person name="Jung M.-Y."/>
            <person name="Strachan C.R."/>
            <person name="Herbold C.W."/>
            <person name="Kirkegaard R.H."/>
            <person name="Daims H."/>
        </authorList>
    </citation>
    <scope>NUCLEOTIDE SEQUENCE [LARGE SCALE GENOMIC DNA]</scope>
</reference>
<proteinExistence type="predicted"/>
<dbReference type="InterPro" id="IPR000086">
    <property type="entry name" value="NUDIX_hydrolase_dom"/>
</dbReference>
<dbReference type="Proteomes" id="UP000594464">
    <property type="component" value="Chromosome"/>
</dbReference>
<dbReference type="Pfam" id="PF00293">
    <property type="entry name" value="NUDIX"/>
    <property type="match status" value="1"/>
</dbReference>
<dbReference type="InterPro" id="IPR015797">
    <property type="entry name" value="NUDIX_hydrolase-like_dom_sf"/>
</dbReference>